<organism evidence="2 3">
    <name type="scientific">Peribacillus deserti</name>
    <dbReference type="NCBI Taxonomy" id="673318"/>
    <lineage>
        <taxon>Bacteria</taxon>
        <taxon>Bacillati</taxon>
        <taxon>Bacillota</taxon>
        <taxon>Bacilli</taxon>
        <taxon>Bacillales</taxon>
        <taxon>Bacillaceae</taxon>
        <taxon>Peribacillus</taxon>
    </lineage>
</organism>
<gene>
    <name evidence="2" type="ORF">JOC77_002011</name>
</gene>
<accession>A0ABS2QHD6</accession>
<proteinExistence type="predicted"/>
<comment type="caution">
    <text evidence="2">The sequence shown here is derived from an EMBL/GenBank/DDBJ whole genome shotgun (WGS) entry which is preliminary data.</text>
</comment>
<name>A0ABS2QHD6_9BACI</name>
<evidence type="ECO:0008006" key="4">
    <source>
        <dbReference type="Google" id="ProtNLM"/>
    </source>
</evidence>
<dbReference type="Proteomes" id="UP000823486">
    <property type="component" value="Unassembled WGS sequence"/>
</dbReference>
<feature type="region of interest" description="Disordered" evidence="1">
    <location>
        <begin position="32"/>
        <end position="52"/>
    </location>
</feature>
<evidence type="ECO:0000256" key="1">
    <source>
        <dbReference type="SAM" id="MobiDB-lite"/>
    </source>
</evidence>
<keyword evidence="3" id="KW-1185">Reference proteome</keyword>
<evidence type="ECO:0000313" key="2">
    <source>
        <dbReference type="EMBL" id="MBM7692581.1"/>
    </source>
</evidence>
<evidence type="ECO:0000313" key="3">
    <source>
        <dbReference type="Proteomes" id="UP000823486"/>
    </source>
</evidence>
<protein>
    <recommendedName>
        <fullName evidence="4">Carbon starvation protein A</fullName>
    </recommendedName>
</protein>
<dbReference type="EMBL" id="JAFBFI010000007">
    <property type="protein sequence ID" value="MBM7692581.1"/>
    <property type="molecule type" value="Genomic_DNA"/>
</dbReference>
<reference evidence="2 3" key="1">
    <citation type="submission" date="2021-01" db="EMBL/GenBank/DDBJ databases">
        <title>Genomic Encyclopedia of Type Strains, Phase IV (KMG-IV): sequencing the most valuable type-strain genomes for metagenomic binning, comparative biology and taxonomic classification.</title>
        <authorList>
            <person name="Goeker M."/>
        </authorList>
    </citation>
    <scope>NUCLEOTIDE SEQUENCE [LARGE SCALE GENOMIC DNA]</scope>
    <source>
        <strain evidence="2 3">DSM 105482</strain>
    </source>
</reference>
<sequence>MIWLFVIATICTYSLVMKYVLNRIQKPFHPRETQSITTENNKGAFIAAHSAR</sequence>